<comment type="subcellular location">
    <subcellularLocation>
        <location evidence="2">Spore core</location>
    </subcellularLocation>
</comment>
<evidence type="ECO:0000256" key="1">
    <source>
        <dbReference type="ARBA" id="ARBA00022969"/>
    </source>
</evidence>
<dbReference type="EMBL" id="NPCC01000034">
    <property type="protein sequence ID" value="PAE87471.1"/>
    <property type="molecule type" value="Genomic_DNA"/>
</dbReference>
<dbReference type="GO" id="GO:0030435">
    <property type="term" value="P:sporulation resulting in formation of a cellular spore"/>
    <property type="evidence" value="ECO:0007669"/>
    <property type="project" value="UniProtKB-KW"/>
</dbReference>
<feature type="region of interest" description="Disordered" evidence="4">
    <location>
        <begin position="1"/>
        <end position="51"/>
    </location>
</feature>
<dbReference type="Proteomes" id="UP000216207">
    <property type="component" value="Unassembled WGS sequence"/>
</dbReference>
<comment type="similarity">
    <text evidence="2">Belongs to the SspK family.</text>
</comment>
<comment type="induction">
    <text evidence="2">Expressed only in the forespore compartment of sporulating cells.</text>
</comment>
<dbReference type="HAMAP" id="MF_01504">
    <property type="entry name" value="SspK"/>
    <property type="match status" value="1"/>
</dbReference>
<evidence type="ECO:0000256" key="2">
    <source>
        <dbReference type="HAMAP-Rule" id="MF_01504"/>
    </source>
</evidence>
<dbReference type="InterPro" id="IPR012611">
    <property type="entry name" value="SASP_SspK"/>
</dbReference>
<dbReference type="Pfam" id="PF08176">
    <property type="entry name" value="SspK"/>
    <property type="match status" value="1"/>
</dbReference>
<evidence type="ECO:0000256" key="3">
    <source>
        <dbReference type="NCBIfam" id="TIGR03091"/>
    </source>
</evidence>
<reference evidence="5 6" key="1">
    <citation type="submission" date="2017-07" db="EMBL/GenBank/DDBJ databases">
        <title>Isolation and whole genome analysis of endospore-forming bacteria from heroin.</title>
        <authorList>
            <person name="Kalinowski J."/>
            <person name="Ahrens B."/>
            <person name="Al-Dilaimi A."/>
            <person name="Winkler A."/>
            <person name="Wibberg D."/>
            <person name="Schleenbecker U."/>
            <person name="Ruckert C."/>
            <person name="Wolfel R."/>
            <person name="Grass G."/>
        </authorList>
    </citation>
    <scope>NUCLEOTIDE SEQUENCE [LARGE SCALE GENOMIC DNA]</scope>
    <source>
        <strain evidence="5 6">7539</strain>
    </source>
</reference>
<evidence type="ECO:0000313" key="6">
    <source>
        <dbReference type="Proteomes" id="UP000216207"/>
    </source>
</evidence>
<organism evidence="5 6">
    <name type="scientific">Shouchella clausii</name>
    <name type="common">Alkalihalobacillus clausii</name>
    <dbReference type="NCBI Taxonomy" id="79880"/>
    <lineage>
        <taxon>Bacteria</taxon>
        <taxon>Bacillati</taxon>
        <taxon>Bacillota</taxon>
        <taxon>Bacilli</taxon>
        <taxon>Bacillales</taxon>
        <taxon>Bacillaceae</taxon>
        <taxon>Shouchella</taxon>
    </lineage>
</organism>
<evidence type="ECO:0000313" key="5">
    <source>
        <dbReference type="EMBL" id="PAE87471.1"/>
    </source>
</evidence>
<proteinExistence type="evidence at transcript level"/>
<accession>A0A268NVQ1</accession>
<dbReference type="RefSeq" id="WP_011246158.1">
    <property type="nucleotide sequence ID" value="NZ_BOQQ01000008.1"/>
</dbReference>
<protein>
    <recommendedName>
        <fullName evidence="2 3">Small, acid-soluble spore protein K</fullName>
        <shortName evidence="2">SASP K</shortName>
    </recommendedName>
</protein>
<name>A0A268NVQ1_SHOCL</name>
<comment type="caution">
    <text evidence="5">The sequence shown here is derived from an EMBL/GenBank/DDBJ whole genome shotgun (WGS) entry which is preliminary data.</text>
</comment>
<feature type="compositionally biased region" description="Basic and acidic residues" evidence="4">
    <location>
        <begin position="21"/>
        <end position="43"/>
    </location>
</feature>
<keyword evidence="1 2" id="KW-0749">Sporulation</keyword>
<gene>
    <name evidence="2 5" type="primary">sspK</name>
    <name evidence="5" type="ORF">CHH72_18620</name>
</gene>
<sequence>MRNKAKGFPNPISFNGNKANNADEHASKRPDGTTRDRPQERMRSSNHFNSL</sequence>
<dbReference type="AlphaFoldDB" id="A0A268NVQ1"/>
<dbReference type="GO" id="GO:0042601">
    <property type="term" value="C:endospore-forming forespore"/>
    <property type="evidence" value="ECO:0007669"/>
    <property type="project" value="InterPro"/>
</dbReference>
<dbReference type="GeneID" id="86925422"/>
<dbReference type="NCBIfam" id="TIGR03091">
    <property type="entry name" value="SASP_sspK"/>
    <property type="match status" value="1"/>
</dbReference>
<evidence type="ECO:0000256" key="4">
    <source>
        <dbReference type="SAM" id="MobiDB-lite"/>
    </source>
</evidence>
<dbReference type="GO" id="GO:0030436">
    <property type="term" value="P:asexual sporulation"/>
    <property type="evidence" value="ECO:0007669"/>
    <property type="project" value="UniProtKB-UniRule"/>
</dbReference>